<dbReference type="AlphaFoldDB" id="A0A2N5TJX6"/>
<evidence type="ECO:0000256" key="1">
    <source>
        <dbReference type="SAM" id="MobiDB-lite"/>
    </source>
</evidence>
<dbReference type="OrthoDB" id="2500693at2759"/>
<proteinExistence type="predicted"/>
<feature type="region of interest" description="Disordered" evidence="1">
    <location>
        <begin position="1"/>
        <end position="24"/>
    </location>
</feature>
<reference evidence="2 3" key="1">
    <citation type="submission" date="2017-11" db="EMBL/GenBank/DDBJ databases">
        <title>De novo assembly and phasing of dikaryotic genomes from two isolates of Puccinia coronata f. sp. avenae, the causal agent of oat crown rust.</title>
        <authorList>
            <person name="Miller M.E."/>
            <person name="Zhang Y."/>
            <person name="Omidvar V."/>
            <person name="Sperschneider J."/>
            <person name="Schwessinger B."/>
            <person name="Raley C."/>
            <person name="Palmer J.M."/>
            <person name="Garnica D."/>
            <person name="Upadhyaya N."/>
            <person name="Rathjen J."/>
            <person name="Taylor J.M."/>
            <person name="Park R.F."/>
            <person name="Dodds P.N."/>
            <person name="Hirsch C.D."/>
            <person name="Kianian S.F."/>
            <person name="Figueroa M."/>
        </authorList>
    </citation>
    <scope>NUCLEOTIDE SEQUENCE [LARGE SCALE GENOMIC DNA]</scope>
    <source>
        <strain evidence="2">12NC29</strain>
    </source>
</reference>
<dbReference type="Proteomes" id="UP000235388">
    <property type="component" value="Unassembled WGS sequence"/>
</dbReference>
<feature type="region of interest" description="Disordered" evidence="1">
    <location>
        <begin position="400"/>
        <end position="430"/>
    </location>
</feature>
<organism evidence="2 3">
    <name type="scientific">Puccinia coronata f. sp. avenae</name>
    <dbReference type="NCBI Taxonomy" id="200324"/>
    <lineage>
        <taxon>Eukaryota</taxon>
        <taxon>Fungi</taxon>
        <taxon>Dikarya</taxon>
        <taxon>Basidiomycota</taxon>
        <taxon>Pucciniomycotina</taxon>
        <taxon>Pucciniomycetes</taxon>
        <taxon>Pucciniales</taxon>
        <taxon>Pucciniaceae</taxon>
        <taxon>Puccinia</taxon>
    </lineage>
</organism>
<comment type="caution">
    <text evidence="2">The sequence shown here is derived from an EMBL/GenBank/DDBJ whole genome shotgun (WGS) entry which is preliminary data.</text>
</comment>
<protein>
    <submittedName>
        <fullName evidence="2">Uncharacterized protein</fullName>
    </submittedName>
</protein>
<sequence>MPSGAMAHTTVSSPSSPHQPHHRLLDPLPHALLQLLPPKLPQDDRKYGGMVLSRQHEFYSRQTRQSRDAPLFKAMYYFRTRIKSDVSEKRRSSKLDARAGKMWMTEEPRSDFRRPLWTELHFPAIYMSSTQHPRTTPSLPELGTAEPQHKRLWQRRNYPWRCSPNRAAPPLQSTAISLPPSSPASLSLASPPFPLLTLAIMFHPAPTRVISVPTLEQAATLSTTQFNVAAPTSNMPPPPPPPSAAGNNLSIVSKRSSRKGRKRLRTEPEDEERPRYPQPLEELLKMTVIQLKKVAADNSKHAMSAEDEQFFLDFYQEQEQMMAIKAIEQGVSLPMVHAILGRRVAFKEANRWNRFLQTNQARLIFQRSGLGVKDKAVMNELSKAYNQLSEEEKAALTNVPENDEQNPDHDGDGSADPSQTPGQRAITRGTVSPRIRWEQANAAMDRWLSESCSCEVVIFAVSNHLGSHSFQLSRTTPGASAPHKAITDVDGNHQYTARLQAYIAGVDIASLAMARKVSANPDSLRSQLHQLTQAMAKFVNNETGGILKEWPWTDTDHNLWVAGYRLEVSACPAFNIQWLKSATRARHLVEVRIFMRELREKRIRLVPRTNNETEPSWATVLKTNKCPTCGRESLLHNPGGDAASLLDTTAPASSHANN</sequence>
<evidence type="ECO:0000313" key="3">
    <source>
        <dbReference type="Proteomes" id="UP000235388"/>
    </source>
</evidence>
<feature type="compositionally biased region" description="Basic residues" evidence="1">
    <location>
        <begin position="255"/>
        <end position="264"/>
    </location>
</feature>
<feature type="compositionally biased region" description="Pro residues" evidence="1">
    <location>
        <begin position="234"/>
        <end position="243"/>
    </location>
</feature>
<dbReference type="EMBL" id="PGCJ01000586">
    <property type="protein sequence ID" value="PLW25806.1"/>
    <property type="molecule type" value="Genomic_DNA"/>
</dbReference>
<evidence type="ECO:0000313" key="2">
    <source>
        <dbReference type="EMBL" id="PLW25806.1"/>
    </source>
</evidence>
<feature type="region of interest" description="Disordered" evidence="1">
    <location>
        <begin position="228"/>
        <end position="275"/>
    </location>
</feature>
<keyword evidence="3" id="KW-1185">Reference proteome</keyword>
<accession>A0A2N5TJX6</accession>
<gene>
    <name evidence="2" type="ORF">PCANC_24588</name>
</gene>
<name>A0A2N5TJX6_9BASI</name>